<protein>
    <submittedName>
        <fullName evidence="2">Uncharacterized protein</fullName>
    </submittedName>
</protein>
<evidence type="ECO:0000313" key="3">
    <source>
        <dbReference type="Proteomes" id="UP000011668"/>
    </source>
</evidence>
<evidence type="ECO:0000256" key="1">
    <source>
        <dbReference type="SAM" id="Phobius"/>
    </source>
</evidence>
<proteinExistence type="predicted"/>
<dbReference type="EMBL" id="AFRT01002832">
    <property type="protein sequence ID" value="ELU37160.1"/>
    <property type="molecule type" value="Genomic_DNA"/>
</dbReference>
<dbReference type="AlphaFoldDB" id="L8WGU7"/>
<feature type="transmembrane region" description="Helical" evidence="1">
    <location>
        <begin position="46"/>
        <end position="65"/>
    </location>
</feature>
<keyword evidence="3" id="KW-1185">Reference proteome</keyword>
<keyword evidence="1" id="KW-0812">Transmembrane</keyword>
<accession>L8WGU7</accession>
<dbReference type="Proteomes" id="UP000011668">
    <property type="component" value="Unassembled WGS sequence"/>
</dbReference>
<keyword evidence="1" id="KW-0472">Membrane</keyword>
<gene>
    <name evidence="2" type="ORF">AG1IA_08808</name>
</gene>
<dbReference type="HOGENOM" id="CLU_2777665_0_0_1"/>
<keyword evidence="1" id="KW-1133">Transmembrane helix</keyword>
<evidence type="ECO:0000313" key="2">
    <source>
        <dbReference type="EMBL" id="ELU37160.1"/>
    </source>
</evidence>
<sequence>MPLSIHLFRPARSPTVQAPPRPLRPCPTSNKLNLCNPFLIVSHHTHLIWIFLLYMLHLGLFMLFFRRLF</sequence>
<reference evidence="2 3" key="1">
    <citation type="journal article" date="2013" name="Nat. Commun.">
        <title>The evolution and pathogenic mechanisms of the rice sheath blight pathogen.</title>
        <authorList>
            <person name="Zheng A."/>
            <person name="Lin R."/>
            <person name="Xu L."/>
            <person name="Qin P."/>
            <person name="Tang C."/>
            <person name="Ai P."/>
            <person name="Zhang D."/>
            <person name="Liu Y."/>
            <person name="Sun Z."/>
            <person name="Feng H."/>
            <person name="Wang Y."/>
            <person name="Chen Y."/>
            <person name="Liang X."/>
            <person name="Fu R."/>
            <person name="Li Q."/>
            <person name="Zhang J."/>
            <person name="Yu X."/>
            <person name="Xie Z."/>
            <person name="Ding L."/>
            <person name="Guan P."/>
            <person name="Tang J."/>
            <person name="Liang Y."/>
            <person name="Wang S."/>
            <person name="Deng Q."/>
            <person name="Li S."/>
            <person name="Zhu J."/>
            <person name="Wang L."/>
            <person name="Liu H."/>
            <person name="Li P."/>
        </authorList>
    </citation>
    <scope>NUCLEOTIDE SEQUENCE [LARGE SCALE GENOMIC DNA]</scope>
    <source>
        <strain evidence="3">AG-1 IA</strain>
    </source>
</reference>
<organism evidence="2 3">
    <name type="scientific">Thanatephorus cucumeris (strain AG1-IA)</name>
    <name type="common">Rice sheath blight fungus</name>
    <name type="synonym">Rhizoctonia solani</name>
    <dbReference type="NCBI Taxonomy" id="983506"/>
    <lineage>
        <taxon>Eukaryota</taxon>
        <taxon>Fungi</taxon>
        <taxon>Dikarya</taxon>
        <taxon>Basidiomycota</taxon>
        <taxon>Agaricomycotina</taxon>
        <taxon>Agaricomycetes</taxon>
        <taxon>Cantharellales</taxon>
        <taxon>Ceratobasidiaceae</taxon>
        <taxon>Rhizoctonia</taxon>
        <taxon>Rhizoctonia solani AG-1</taxon>
    </lineage>
</organism>
<name>L8WGU7_THACA</name>
<comment type="caution">
    <text evidence="2">The sequence shown here is derived from an EMBL/GenBank/DDBJ whole genome shotgun (WGS) entry which is preliminary data.</text>
</comment>